<name>A0A150R774_SORCE</name>
<evidence type="ECO:0000313" key="1">
    <source>
        <dbReference type="EMBL" id="KYF76134.1"/>
    </source>
</evidence>
<gene>
    <name evidence="1" type="ORF">BE17_14385</name>
</gene>
<organism evidence="1 2">
    <name type="scientific">Sorangium cellulosum</name>
    <name type="common">Polyangium cellulosum</name>
    <dbReference type="NCBI Taxonomy" id="56"/>
    <lineage>
        <taxon>Bacteria</taxon>
        <taxon>Pseudomonadati</taxon>
        <taxon>Myxococcota</taxon>
        <taxon>Polyangia</taxon>
        <taxon>Polyangiales</taxon>
        <taxon>Polyangiaceae</taxon>
        <taxon>Sorangium</taxon>
    </lineage>
</organism>
<dbReference type="EMBL" id="JEMB01003046">
    <property type="protein sequence ID" value="KYF76134.1"/>
    <property type="molecule type" value="Genomic_DNA"/>
</dbReference>
<protein>
    <submittedName>
        <fullName evidence="1">Uncharacterized protein</fullName>
    </submittedName>
</protein>
<reference evidence="1 2" key="1">
    <citation type="submission" date="2014-02" db="EMBL/GenBank/DDBJ databases">
        <title>The small core and large imbalanced accessory genome model reveals a collaborative survival strategy of Sorangium cellulosum strains in nature.</title>
        <authorList>
            <person name="Han K."/>
            <person name="Peng R."/>
            <person name="Blom J."/>
            <person name="Li Y.-Z."/>
        </authorList>
    </citation>
    <scope>NUCLEOTIDE SEQUENCE [LARGE SCALE GENOMIC DNA]</scope>
    <source>
        <strain evidence="1 2">So0011-07</strain>
    </source>
</reference>
<evidence type="ECO:0000313" key="2">
    <source>
        <dbReference type="Proteomes" id="UP000075635"/>
    </source>
</evidence>
<dbReference type="AlphaFoldDB" id="A0A150R774"/>
<proteinExistence type="predicted"/>
<comment type="caution">
    <text evidence="1">The sequence shown here is derived from an EMBL/GenBank/DDBJ whole genome shotgun (WGS) entry which is preliminary data.</text>
</comment>
<accession>A0A150R774</accession>
<dbReference type="Proteomes" id="UP000075635">
    <property type="component" value="Unassembled WGS sequence"/>
</dbReference>
<sequence length="65" mass="7170">MLFGEHLRRYLGRTPRRLALVSEHGYSGKRELPDLASVGIVAVAPNDPLALHNALRERISPVPVS</sequence>